<keyword evidence="1" id="KW-0472">Membrane</keyword>
<feature type="transmembrane region" description="Helical" evidence="1">
    <location>
        <begin position="36"/>
        <end position="57"/>
    </location>
</feature>
<proteinExistence type="predicted"/>
<organism evidence="2 3">
    <name type="scientific">Phytophthora fragariaefolia</name>
    <dbReference type="NCBI Taxonomy" id="1490495"/>
    <lineage>
        <taxon>Eukaryota</taxon>
        <taxon>Sar</taxon>
        <taxon>Stramenopiles</taxon>
        <taxon>Oomycota</taxon>
        <taxon>Peronosporomycetes</taxon>
        <taxon>Peronosporales</taxon>
        <taxon>Peronosporaceae</taxon>
        <taxon>Phytophthora</taxon>
    </lineage>
</organism>
<sequence>MLRDGTVDKSMKKTCVALPAAPGAMAIRFTTFMEAPLVYIYCVYLAFLVILGAWVIYKHHLMTQRISGDDDIGKRLLTAPMKLTKDNYGGRRTSIRASDAIIKLSASEDIMQTGYSNSYVGTFVSGAWL</sequence>
<gene>
    <name evidence="2" type="ORF">Pfra01_001472200</name>
</gene>
<dbReference type="EMBL" id="BSXT01001543">
    <property type="protein sequence ID" value="GMF43482.1"/>
    <property type="molecule type" value="Genomic_DNA"/>
</dbReference>
<comment type="caution">
    <text evidence="2">The sequence shown here is derived from an EMBL/GenBank/DDBJ whole genome shotgun (WGS) entry which is preliminary data.</text>
</comment>
<protein>
    <submittedName>
        <fullName evidence="2">Unnamed protein product</fullName>
    </submittedName>
</protein>
<evidence type="ECO:0000313" key="3">
    <source>
        <dbReference type="Proteomes" id="UP001165121"/>
    </source>
</evidence>
<evidence type="ECO:0000256" key="1">
    <source>
        <dbReference type="SAM" id="Phobius"/>
    </source>
</evidence>
<keyword evidence="1" id="KW-0812">Transmembrane</keyword>
<dbReference type="Proteomes" id="UP001165121">
    <property type="component" value="Unassembled WGS sequence"/>
</dbReference>
<reference evidence="2" key="1">
    <citation type="submission" date="2023-04" db="EMBL/GenBank/DDBJ databases">
        <title>Phytophthora fragariaefolia NBRC 109709.</title>
        <authorList>
            <person name="Ichikawa N."/>
            <person name="Sato H."/>
            <person name="Tonouchi N."/>
        </authorList>
    </citation>
    <scope>NUCLEOTIDE SEQUENCE</scope>
    <source>
        <strain evidence="2">NBRC 109709</strain>
    </source>
</reference>
<evidence type="ECO:0000313" key="2">
    <source>
        <dbReference type="EMBL" id="GMF43482.1"/>
    </source>
</evidence>
<name>A0A9W6XQH7_9STRA</name>
<keyword evidence="3" id="KW-1185">Reference proteome</keyword>
<keyword evidence="1" id="KW-1133">Transmembrane helix</keyword>
<accession>A0A9W6XQH7</accession>
<dbReference type="AlphaFoldDB" id="A0A9W6XQH7"/>